<evidence type="ECO:0000256" key="1">
    <source>
        <dbReference type="SAM" id="Phobius"/>
    </source>
</evidence>
<evidence type="ECO:0000313" key="2">
    <source>
        <dbReference type="EMBL" id="RCW50054.1"/>
    </source>
</evidence>
<reference evidence="2 3" key="1">
    <citation type="submission" date="2018-07" db="EMBL/GenBank/DDBJ databases">
        <title>Genomic Encyclopedia of Type Strains, Phase III (KMG-III): the genomes of soil and plant-associated and newly described type strains.</title>
        <authorList>
            <person name="Whitman W."/>
        </authorList>
    </citation>
    <scope>NUCLEOTIDE SEQUENCE [LARGE SCALE GENOMIC DNA]</scope>
    <source>
        <strain evidence="2 3">CECT 7506</strain>
    </source>
</reference>
<keyword evidence="3" id="KW-1185">Reference proteome</keyword>
<feature type="transmembrane region" description="Helical" evidence="1">
    <location>
        <begin position="75"/>
        <end position="99"/>
    </location>
</feature>
<keyword evidence="1" id="KW-0812">Transmembrane</keyword>
<dbReference type="RefSeq" id="WP_114378923.1">
    <property type="nucleotide sequence ID" value="NZ_QPJD01000003.1"/>
</dbReference>
<dbReference type="AlphaFoldDB" id="A0A368W4P4"/>
<dbReference type="EMBL" id="QPJD01000003">
    <property type="protein sequence ID" value="RCW50054.1"/>
    <property type="molecule type" value="Genomic_DNA"/>
</dbReference>
<comment type="caution">
    <text evidence="2">The sequence shown here is derived from an EMBL/GenBank/DDBJ whole genome shotgun (WGS) entry which is preliminary data.</text>
</comment>
<sequence>MKGTYKGALRLPLFIGAHALWWIGLAMSLVVSFFSHWFGVFAYSDPCVGEGCTSYFNMDASQFEGMARYGISSDLYAAFTVILLAIQNLSSWAVGFLLYRYGWRDLYCVTASLLLIVTGTIFSSDDALFANYPALTQMFFVLNSFGSMYIFFLFLFPEGRSYQDGRRFRPLSG</sequence>
<dbReference type="Proteomes" id="UP000252415">
    <property type="component" value="Unassembled WGS sequence"/>
</dbReference>
<proteinExistence type="predicted"/>
<feature type="transmembrane region" description="Helical" evidence="1">
    <location>
        <begin position="135"/>
        <end position="156"/>
    </location>
</feature>
<feature type="transmembrane region" description="Helical" evidence="1">
    <location>
        <begin position="12"/>
        <end position="34"/>
    </location>
</feature>
<protein>
    <submittedName>
        <fullName evidence="2">Uncharacterized protein</fullName>
    </submittedName>
</protein>
<keyword evidence="1" id="KW-1133">Transmembrane helix</keyword>
<keyword evidence="1" id="KW-0472">Membrane</keyword>
<accession>A0A368W4P4</accession>
<gene>
    <name evidence="2" type="ORF">DFP97_10370</name>
</gene>
<organism evidence="2 3">
    <name type="scientific">Paenibacillus prosopidis</name>
    <dbReference type="NCBI Taxonomy" id="630520"/>
    <lineage>
        <taxon>Bacteria</taxon>
        <taxon>Bacillati</taxon>
        <taxon>Bacillota</taxon>
        <taxon>Bacilli</taxon>
        <taxon>Bacillales</taxon>
        <taxon>Paenibacillaceae</taxon>
        <taxon>Paenibacillus</taxon>
    </lineage>
</organism>
<name>A0A368W4P4_9BACL</name>
<feature type="transmembrane region" description="Helical" evidence="1">
    <location>
        <begin position="106"/>
        <end position="123"/>
    </location>
</feature>
<evidence type="ECO:0000313" key="3">
    <source>
        <dbReference type="Proteomes" id="UP000252415"/>
    </source>
</evidence>